<dbReference type="EMBL" id="LR797013">
    <property type="protein sequence ID" value="CAB4180941.1"/>
    <property type="molecule type" value="Genomic_DNA"/>
</dbReference>
<dbReference type="Pfam" id="PF13489">
    <property type="entry name" value="Methyltransf_23"/>
    <property type="match status" value="1"/>
</dbReference>
<evidence type="ECO:0000313" key="1">
    <source>
        <dbReference type="EMBL" id="CAB4180941.1"/>
    </source>
</evidence>
<proteinExistence type="predicted"/>
<dbReference type="SUPFAM" id="SSF53335">
    <property type="entry name" value="S-adenosyl-L-methionine-dependent methyltransferases"/>
    <property type="match status" value="1"/>
</dbReference>
<dbReference type="CDD" id="cd02440">
    <property type="entry name" value="AdoMet_MTases"/>
    <property type="match status" value="1"/>
</dbReference>
<dbReference type="Gene3D" id="3.40.50.150">
    <property type="entry name" value="Vaccinia Virus protein VP39"/>
    <property type="match status" value="1"/>
</dbReference>
<gene>
    <name evidence="1" type="ORF">UFOVP1068_7</name>
    <name evidence="2" type="ORF">UFOVP1300_42</name>
</gene>
<dbReference type="EMBL" id="LR797243">
    <property type="protein sequence ID" value="CAB4195878.1"/>
    <property type="molecule type" value="Genomic_DNA"/>
</dbReference>
<dbReference type="PANTHER" id="PTHR43861:SF6">
    <property type="entry name" value="METHYLTRANSFERASE TYPE 11"/>
    <property type="match status" value="1"/>
</dbReference>
<sequence length="284" mass="32483">MANARGKSIDNTHLSIDQAEERGFIHRDYIAHCLRWTHVAKWMGNPKHRKDCKLLDIGCGKDVPLAKMLMTSRMASDGLDYIGIDYNKLEMPKAFENTKFKPTLIGNVAFPDCTLPHEKFDVITSFEVLEHVEPLHAYKMLEGIRDRLADDGVAFLSTPVYDPQVGAADNHVNEMTYEVMQVMLHKVGLEVDDHFGTFASIKDYKKVVEKEDIDGVFNRLRDYYDSNYLATIFAPLYPSHSRNVLWRVKLPKNTHMFEPPKFAALGQPLSSSEAWQPLFDYLGE</sequence>
<dbReference type="InterPro" id="IPR029063">
    <property type="entry name" value="SAM-dependent_MTases_sf"/>
</dbReference>
<name>A0A6J5RQB1_9CAUD</name>
<protein>
    <submittedName>
        <fullName evidence="2">AdoMet_MTases domain containing protein</fullName>
    </submittedName>
</protein>
<organism evidence="2">
    <name type="scientific">uncultured Caudovirales phage</name>
    <dbReference type="NCBI Taxonomy" id="2100421"/>
    <lineage>
        <taxon>Viruses</taxon>
        <taxon>Duplodnaviria</taxon>
        <taxon>Heunggongvirae</taxon>
        <taxon>Uroviricota</taxon>
        <taxon>Caudoviricetes</taxon>
        <taxon>Peduoviridae</taxon>
        <taxon>Maltschvirus</taxon>
        <taxon>Maltschvirus maltsch</taxon>
    </lineage>
</organism>
<reference evidence="2" key="1">
    <citation type="submission" date="2020-05" db="EMBL/GenBank/DDBJ databases">
        <authorList>
            <person name="Chiriac C."/>
            <person name="Salcher M."/>
            <person name="Ghai R."/>
            <person name="Kavagutti S V."/>
        </authorList>
    </citation>
    <scope>NUCLEOTIDE SEQUENCE</scope>
</reference>
<evidence type="ECO:0000313" key="2">
    <source>
        <dbReference type="EMBL" id="CAB4195878.1"/>
    </source>
</evidence>
<accession>A0A6J5RQB1</accession>
<dbReference type="PANTHER" id="PTHR43861">
    <property type="entry name" value="TRANS-ACONITATE 2-METHYLTRANSFERASE-RELATED"/>
    <property type="match status" value="1"/>
</dbReference>